<evidence type="ECO:0000256" key="1">
    <source>
        <dbReference type="SAM" id="Phobius"/>
    </source>
</evidence>
<evidence type="ECO:0000313" key="3">
    <source>
        <dbReference type="Proteomes" id="UP000014227"/>
    </source>
</evidence>
<dbReference type="AlphaFoldDB" id="S0EXN8"/>
<dbReference type="STRING" id="454171.CP488_00414"/>
<proteinExistence type="predicted"/>
<dbReference type="eggNOG" id="ENOG5033BI2">
    <property type="taxonomic scope" value="Bacteria"/>
</dbReference>
<dbReference type="EMBL" id="HF951689">
    <property type="protein sequence ID" value="CCW34563.1"/>
    <property type="molecule type" value="Genomic_DNA"/>
</dbReference>
<sequence length="107" mass="12247">MIVAINFFLGILCAALAIPLIQRRVPPNRLYGFRTPKTLRNESIWYQANAYAGKTLLLYGLTLSLTSLVLSPIYLWQPKLYILFITMVALLGIGVILYFDFCYLNRL</sequence>
<reference evidence="3" key="1">
    <citation type="submission" date="2013-03" db="EMBL/GenBank/DDBJ databases">
        <title>Genome sequence of Chthonomonas calidirosea, the first sequenced genome from the Armatimonadetes phylum (formally candidate division OP10).</title>
        <authorList>
            <person name="Lee K.C.Y."/>
            <person name="Morgan X.C."/>
            <person name="Dunfield P.F."/>
            <person name="Tamas I."/>
            <person name="Houghton K.M."/>
            <person name="Vyssotski M."/>
            <person name="Ryan J.L.J."/>
            <person name="Lagutin K."/>
            <person name="McDonald I.R."/>
            <person name="Stott M.B."/>
        </authorList>
    </citation>
    <scope>NUCLEOTIDE SEQUENCE [LARGE SCALE GENOMIC DNA]</scope>
    <source>
        <strain evidence="3">DSM 23976 / ICMP 18418 / T49</strain>
    </source>
</reference>
<feature type="transmembrane region" description="Helical" evidence="1">
    <location>
        <begin position="80"/>
        <end position="99"/>
    </location>
</feature>
<dbReference type="KEGG" id="ccz:CCALI_00738"/>
<dbReference type="Proteomes" id="UP000014227">
    <property type="component" value="Chromosome I"/>
</dbReference>
<dbReference type="Pfam" id="PF13630">
    <property type="entry name" value="SdpI"/>
    <property type="match status" value="1"/>
</dbReference>
<dbReference type="HOGENOM" id="CLU_2205367_0_0_0"/>
<organism evidence="2 3">
    <name type="scientific">Chthonomonas calidirosea (strain DSM 23976 / ICMP 18418 / T49)</name>
    <dbReference type="NCBI Taxonomy" id="1303518"/>
    <lineage>
        <taxon>Bacteria</taxon>
        <taxon>Bacillati</taxon>
        <taxon>Armatimonadota</taxon>
        <taxon>Chthonomonadia</taxon>
        <taxon>Chthonomonadales</taxon>
        <taxon>Chthonomonadaceae</taxon>
        <taxon>Chthonomonas</taxon>
    </lineage>
</organism>
<keyword evidence="1" id="KW-0812">Transmembrane</keyword>
<name>S0EXN8_CHTCT</name>
<dbReference type="PATRIC" id="fig|1303518.3.peg.746"/>
<gene>
    <name evidence="2" type="ORF">CCALI_00738</name>
</gene>
<keyword evidence="1" id="KW-1133">Transmembrane helix</keyword>
<feature type="transmembrane region" description="Helical" evidence="1">
    <location>
        <begin position="56"/>
        <end position="75"/>
    </location>
</feature>
<keyword evidence="3" id="KW-1185">Reference proteome</keyword>
<evidence type="ECO:0000313" key="2">
    <source>
        <dbReference type="EMBL" id="CCW34563.1"/>
    </source>
</evidence>
<accession>S0EXN8</accession>
<dbReference type="InterPro" id="IPR025962">
    <property type="entry name" value="SdpI/YhfL"/>
</dbReference>
<keyword evidence="1" id="KW-0472">Membrane</keyword>
<protein>
    <submittedName>
        <fullName evidence="2">SdpI/YhfL protein family</fullName>
    </submittedName>
</protein>
<dbReference type="InParanoid" id="S0EXN8"/>